<dbReference type="InterPro" id="IPR055170">
    <property type="entry name" value="GFO_IDH_MocA-like_dom"/>
</dbReference>
<evidence type="ECO:0000259" key="2">
    <source>
        <dbReference type="Pfam" id="PF01408"/>
    </source>
</evidence>
<dbReference type="OrthoDB" id="9815825at2"/>
<keyword evidence="5" id="KW-1185">Reference proteome</keyword>
<dbReference type="AlphaFoldDB" id="A0A1H8FEE2"/>
<evidence type="ECO:0000313" key="4">
    <source>
        <dbReference type="EMBL" id="SEN30153.1"/>
    </source>
</evidence>
<dbReference type="PANTHER" id="PTHR43818">
    <property type="entry name" value="BCDNA.GH03377"/>
    <property type="match status" value="1"/>
</dbReference>
<evidence type="ECO:0000313" key="5">
    <source>
        <dbReference type="Proteomes" id="UP000199695"/>
    </source>
</evidence>
<dbReference type="GO" id="GO:0016491">
    <property type="term" value="F:oxidoreductase activity"/>
    <property type="evidence" value="ECO:0007669"/>
    <property type="project" value="UniProtKB-KW"/>
</dbReference>
<dbReference type="InterPro" id="IPR050463">
    <property type="entry name" value="Gfo/Idh/MocA_oxidrdct_glycsds"/>
</dbReference>
<feature type="domain" description="GFO/IDH/MocA-like oxidoreductase" evidence="3">
    <location>
        <begin position="130"/>
        <end position="264"/>
    </location>
</feature>
<dbReference type="Pfam" id="PF22725">
    <property type="entry name" value="GFO_IDH_MocA_C3"/>
    <property type="match status" value="1"/>
</dbReference>
<dbReference type="Proteomes" id="UP000199695">
    <property type="component" value="Unassembled WGS sequence"/>
</dbReference>
<evidence type="ECO:0000259" key="3">
    <source>
        <dbReference type="Pfam" id="PF22725"/>
    </source>
</evidence>
<dbReference type="GO" id="GO:0000166">
    <property type="term" value="F:nucleotide binding"/>
    <property type="evidence" value="ECO:0007669"/>
    <property type="project" value="InterPro"/>
</dbReference>
<dbReference type="Pfam" id="PF01408">
    <property type="entry name" value="GFO_IDH_MocA"/>
    <property type="match status" value="1"/>
</dbReference>
<gene>
    <name evidence="4" type="ORF">SAMN05444955_108160</name>
</gene>
<dbReference type="InterPro" id="IPR000683">
    <property type="entry name" value="Gfo/Idh/MocA-like_OxRdtase_N"/>
</dbReference>
<feature type="domain" description="Gfo/Idh/MocA-like oxidoreductase N-terminal" evidence="2">
    <location>
        <begin position="4"/>
        <end position="119"/>
    </location>
</feature>
<dbReference type="Gene3D" id="3.30.360.10">
    <property type="entry name" value="Dihydrodipicolinate Reductase, domain 2"/>
    <property type="match status" value="1"/>
</dbReference>
<organism evidence="4 5">
    <name type="scientific">Lihuaxuella thermophila</name>
    <dbReference type="NCBI Taxonomy" id="1173111"/>
    <lineage>
        <taxon>Bacteria</taxon>
        <taxon>Bacillati</taxon>
        <taxon>Bacillota</taxon>
        <taxon>Bacilli</taxon>
        <taxon>Bacillales</taxon>
        <taxon>Thermoactinomycetaceae</taxon>
        <taxon>Lihuaxuella</taxon>
    </lineage>
</organism>
<dbReference type="EMBL" id="FOCQ01000008">
    <property type="protein sequence ID" value="SEN30153.1"/>
    <property type="molecule type" value="Genomic_DNA"/>
</dbReference>
<proteinExistence type="predicted"/>
<dbReference type="STRING" id="1173111.SAMN05444955_108160"/>
<sequence>MEKVRVGVIGCGNISATYFRNLKEFAVLDVVACADLDVERAKASAEAFHIPKACTVDELLADPDIELVINLTVPQAHAEVCLAALSAGKHVYVEKPLAVTREEGQKILQTAKAKGLRVGSAPDTFLGGGIQTCRKLIDDGWIGEPVAANAFMMCRGHESWHPDPAFYYQVGGGPMFDMGPYYLTTLVYLIGPVNRVTGSARITFPKRMITSRPKYGQEITVQSPTHIAGVLDFASGAIGTLITSFDVWHHRLPFIEIYGTEGTLCVPDPNTFGGPVYVRRQGAEEWSKVPLTHGFTENKRGIGVADMAVAIRSGREHRANGDLAYHVLDIMHGFHDAAESGSHYELQSQCKRPAPLPIEVTPANWLEKLHD</sequence>
<dbReference type="SUPFAM" id="SSF51735">
    <property type="entry name" value="NAD(P)-binding Rossmann-fold domains"/>
    <property type="match status" value="1"/>
</dbReference>
<dbReference type="InterPro" id="IPR036291">
    <property type="entry name" value="NAD(P)-bd_dom_sf"/>
</dbReference>
<protein>
    <submittedName>
        <fullName evidence="4">Predicted dehydrogenase</fullName>
    </submittedName>
</protein>
<dbReference type="PANTHER" id="PTHR43818:SF11">
    <property type="entry name" value="BCDNA.GH03377"/>
    <property type="match status" value="1"/>
</dbReference>
<dbReference type="SUPFAM" id="SSF55347">
    <property type="entry name" value="Glyceraldehyde-3-phosphate dehydrogenase-like, C-terminal domain"/>
    <property type="match status" value="1"/>
</dbReference>
<reference evidence="4 5" key="1">
    <citation type="submission" date="2016-10" db="EMBL/GenBank/DDBJ databases">
        <authorList>
            <person name="de Groot N.N."/>
        </authorList>
    </citation>
    <scope>NUCLEOTIDE SEQUENCE [LARGE SCALE GENOMIC DNA]</scope>
    <source>
        <strain evidence="4 5">DSM 46701</strain>
    </source>
</reference>
<keyword evidence="1" id="KW-0560">Oxidoreductase</keyword>
<accession>A0A1H8FEE2</accession>
<dbReference type="RefSeq" id="WP_089968723.1">
    <property type="nucleotide sequence ID" value="NZ_FOCQ01000008.1"/>
</dbReference>
<dbReference type="Gene3D" id="3.40.50.720">
    <property type="entry name" value="NAD(P)-binding Rossmann-like Domain"/>
    <property type="match status" value="1"/>
</dbReference>
<name>A0A1H8FEE2_9BACL</name>
<evidence type="ECO:0000256" key="1">
    <source>
        <dbReference type="ARBA" id="ARBA00023002"/>
    </source>
</evidence>